<reference evidence="8" key="1">
    <citation type="submission" date="2025-08" db="UniProtKB">
        <authorList>
            <consortium name="RefSeq"/>
        </authorList>
    </citation>
    <scope>IDENTIFICATION</scope>
    <source>
        <tissue evidence="8">Sperm</tissue>
    </source>
</reference>
<gene>
    <name evidence="8" type="primary">TPPP3</name>
</gene>
<dbReference type="GO" id="GO:0005874">
    <property type="term" value="C:microtubule"/>
    <property type="evidence" value="ECO:0007669"/>
    <property type="project" value="UniProtKB-KW"/>
</dbReference>
<name>A0AAJ7TEX8_PETMA</name>
<dbReference type="GeneID" id="116945744"/>
<dbReference type="RefSeq" id="XP_032816149.1">
    <property type="nucleotide sequence ID" value="XM_032960258.1"/>
</dbReference>
<proteinExistence type="inferred from homology"/>
<organism evidence="7 8">
    <name type="scientific">Petromyzon marinus</name>
    <name type="common">Sea lamprey</name>
    <dbReference type="NCBI Taxonomy" id="7757"/>
    <lineage>
        <taxon>Eukaryota</taxon>
        <taxon>Metazoa</taxon>
        <taxon>Chordata</taxon>
        <taxon>Craniata</taxon>
        <taxon>Vertebrata</taxon>
        <taxon>Cyclostomata</taxon>
        <taxon>Hyperoartia</taxon>
        <taxon>Petromyzontiformes</taxon>
        <taxon>Petromyzontidae</taxon>
        <taxon>Petromyzon</taxon>
    </lineage>
</organism>
<dbReference type="CTD" id="51673"/>
<dbReference type="GO" id="GO:0046785">
    <property type="term" value="P:microtubule polymerization"/>
    <property type="evidence" value="ECO:0007669"/>
    <property type="project" value="InterPro"/>
</dbReference>
<dbReference type="GO" id="GO:0001578">
    <property type="term" value="P:microtubule bundle formation"/>
    <property type="evidence" value="ECO:0007669"/>
    <property type="project" value="TreeGrafter"/>
</dbReference>
<dbReference type="InterPro" id="IPR008907">
    <property type="entry name" value="TPP/p25"/>
</dbReference>
<dbReference type="KEGG" id="pmrn:116945744"/>
<dbReference type="FunFam" id="1.10.238.10:FF:000057">
    <property type="entry name" value="Tubulin polymerization-promoting protein family member 3"/>
    <property type="match status" value="1"/>
</dbReference>
<sequence length="176" mass="18529">MADGMDMASIEETFRRFAVHGDTKASGKEMNNKNWAKLCKDCKVIDGKGVTSTDVDIVFSKVKAKSARTITITEFHAAIAELAPKRFKGRSAEEALPALHALLAGAAPSNTGVTKAAAVGGVDRLTDASKYTGSHKERFDADGKGKGKTGRADTVVNSGYVGNYKGVGTYGDKVAK</sequence>
<dbReference type="SUPFAM" id="SSF47473">
    <property type="entry name" value="EF-hand"/>
    <property type="match status" value="1"/>
</dbReference>
<keyword evidence="6" id="KW-0206">Cytoskeleton</keyword>
<dbReference type="AlphaFoldDB" id="A0AAJ7TEX8"/>
<evidence type="ECO:0000256" key="1">
    <source>
        <dbReference type="ARBA" id="ARBA00004245"/>
    </source>
</evidence>
<accession>A0AAJ7TEX8</accession>
<dbReference type="PANTHER" id="PTHR12932:SF16">
    <property type="entry name" value="TUBULIN POLYMERIZATION-PROMOTING PROTEIN FAMILY MEMBER 3"/>
    <property type="match status" value="1"/>
</dbReference>
<evidence type="ECO:0000256" key="6">
    <source>
        <dbReference type="ARBA" id="ARBA00023212"/>
    </source>
</evidence>
<comment type="subcellular location">
    <subcellularLocation>
        <location evidence="1">Cytoplasm</location>
        <location evidence="1">Cytoskeleton</location>
    </subcellularLocation>
</comment>
<dbReference type="GO" id="GO:0032273">
    <property type="term" value="P:positive regulation of protein polymerization"/>
    <property type="evidence" value="ECO:0007669"/>
    <property type="project" value="TreeGrafter"/>
</dbReference>
<dbReference type="GO" id="GO:0015631">
    <property type="term" value="F:tubulin binding"/>
    <property type="evidence" value="ECO:0007669"/>
    <property type="project" value="InterPro"/>
</dbReference>
<dbReference type="PANTHER" id="PTHR12932">
    <property type="entry name" value="P25 ALPHA-RELATED"/>
    <property type="match status" value="1"/>
</dbReference>
<dbReference type="Proteomes" id="UP001318040">
    <property type="component" value="Chromosome 25"/>
</dbReference>
<dbReference type="Pfam" id="PF05517">
    <property type="entry name" value="p25-alpha"/>
    <property type="match status" value="1"/>
</dbReference>
<dbReference type="InterPro" id="IPR011992">
    <property type="entry name" value="EF-hand-dom_pair"/>
</dbReference>
<evidence type="ECO:0000256" key="3">
    <source>
        <dbReference type="ARBA" id="ARBA00014005"/>
    </source>
</evidence>
<keyword evidence="5" id="KW-0493">Microtubule</keyword>
<keyword evidence="4" id="KW-0963">Cytoplasm</keyword>
<evidence type="ECO:0000313" key="7">
    <source>
        <dbReference type="Proteomes" id="UP001318040"/>
    </source>
</evidence>
<dbReference type="Gene3D" id="1.10.238.10">
    <property type="entry name" value="EF-hand"/>
    <property type="match status" value="1"/>
</dbReference>
<evidence type="ECO:0000256" key="4">
    <source>
        <dbReference type="ARBA" id="ARBA00022490"/>
    </source>
</evidence>
<keyword evidence="7" id="KW-1185">Reference proteome</keyword>
<evidence type="ECO:0000313" key="8">
    <source>
        <dbReference type="RefSeq" id="XP_032816149.1"/>
    </source>
</evidence>
<evidence type="ECO:0000256" key="2">
    <source>
        <dbReference type="ARBA" id="ARBA00010994"/>
    </source>
</evidence>
<protein>
    <recommendedName>
        <fullName evidence="3">Tubulin polymerization-promoting protein family member 3</fullName>
    </recommendedName>
</protein>
<evidence type="ECO:0000256" key="5">
    <source>
        <dbReference type="ARBA" id="ARBA00022701"/>
    </source>
</evidence>
<comment type="similarity">
    <text evidence="2">Belongs to the TPPP family.</text>
</comment>